<organism evidence="2 3">
    <name type="scientific">Solanum commersonii</name>
    <name type="common">Commerson's wild potato</name>
    <name type="synonym">Commerson's nightshade</name>
    <dbReference type="NCBI Taxonomy" id="4109"/>
    <lineage>
        <taxon>Eukaryota</taxon>
        <taxon>Viridiplantae</taxon>
        <taxon>Streptophyta</taxon>
        <taxon>Embryophyta</taxon>
        <taxon>Tracheophyta</taxon>
        <taxon>Spermatophyta</taxon>
        <taxon>Magnoliopsida</taxon>
        <taxon>eudicotyledons</taxon>
        <taxon>Gunneridae</taxon>
        <taxon>Pentapetalae</taxon>
        <taxon>asterids</taxon>
        <taxon>lamiids</taxon>
        <taxon>Solanales</taxon>
        <taxon>Solanaceae</taxon>
        <taxon>Solanoideae</taxon>
        <taxon>Solaneae</taxon>
        <taxon>Solanum</taxon>
    </lineage>
</organism>
<dbReference type="Proteomes" id="UP000824120">
    <property type="component" value="Chromosome 8"/>
</dbReference>
<dbReference type="AlphaFoldDB" id="A0A9J5XTB4"/>
<sequence>MVTFEPEEPAIFSYQFNWNENPFTFSTCYESYGLTVERSGFMQGIRARFTPGLRMDIKVLQVGQELMRETLPLQSGSRLYELQGLNSNKWYEVKISYPASIPATFTLQLSKGSSGLNVGRKLLNTEKIIFQADNSLQLLGDKGEMFVLVNVEPEGIVAIPGVKEREHIIYNIVCDELLFGIPHQAWYVVVLVVLCLALALVIPSFLPSYLLPRNQGLDTANHGISKDS</sequence>
<evidence type="ECO:0000313" key="3">
    <source>
        <dbReference type="Proteomes" id="UP000824120"/>
    </source>
</evidence>
<name>A0A9J5XTB4_SOLCO</name>
<protein>
    <submittedName>
        <fullName evidence="2">Uncharacterized protein</fullName>
    </submittedName>
</protein>
<dbReference type="PANTHER" id="PTHR35465:SF1">
    <property type="entry name" value="PHOSPHATIDYLINOSITOL-GLYCAN BIOSYNTHESIS CLASS X PROTEIN"/>
    <property type="match status" value="1"/>
</dbReference>
<reference evidence="2 3" key="1">
    <citation type="submission" date="2020-09" db="EMBL/GenBank/DDBJ databases">
        <title>De no assembly of potato wild relative species, Solanum commersonii.</title>
        <authorList>
            <person name="Cho K."/>
        </authorList>
    </citation>
    <scope>NUCLEOTIDE SEQUENCE [LARGE SCALE GENOMIC DNA]</scope>
    <source>
        <strain evidence="2">LZ3.2</strain>
        <tissue evidence="2">Leaf</tissue>
    </source>
</reference>
<accession>A0A9J5XTB4</accession>
<dbReference type="PANTHER" id="PTHR35465">
    <property type="entry name" value="CAVEOLIN-1 PROTEIN"/>
    <property type="match status" value="1"/>
</dbReference>
<proteinExistence type="predicted"/>
<keyword evidence="1" id="KW-1133">Transmembrane helix</keyword>
<gene>
    <name evidence="2" type="ORF">H5410_041939</name>
</gene>
<dbReference type="EMBL" id="JACXVP010000008">
    <property type="protein sequence ID" value="KAG5591425.1"/>
    <property type="molecule type" value="Genomic_DNA"/>
</dbReference>
<feature type="transmembrane region" description="Helical" evidence="1">
    <location>
        <begin position="185"/>
        <end position="206"/>
    </location>
</feature>
<comment type="caution">
    <text evidence="2">The sequence shown here is derived from an EMBL/GenBank/DDBJ whole genome shotgun (WGS) entry which is preliminary data.</text>
</comment>
<dbReference type="OrthoDB" id="3360032at2759"/>
<keyword evidence="1" id="KW-0472">Membrane</keyword>
<keyword evidence="3" id="KW-1185">Reference proteome</keyword>
<evidence type="ECO:0000313" key="2">
    <source>
        <dbReference type="EMBL" id="KAG5591425.1"/>
    </source>
</evidence>
<evidence type="ECO:0000256" key="1">
    <source>
        <dbReference type="SAM" id="Phobius"/>
    </source>
</evidence>
<keyword evidence="1" id="KW-0812">Transmembrane</keyword>